<dbReference type="SUPFAM" id="SSF54001">
    <property type="entry name" value="Cysteine proteinases"/>
    <property type="match status" value="1"/>
</dbReference>
<reference evidence="2 3" key="1">
    <citation type="submission" date="2019-07" db="EMBL/GenBank/DDBJ databases">
        <title>Whole genome shotgun sequence of Acetobacter oeni NBRC 105207.</title>
        <authorList>
            <person name="Hosoyama A."/>
            <person name="Uohara A."/>
            <person name="Ohji S."/>
            <person name="Ichikawa N."/>
        </authorList>
    </citation>
    <scope>NUCLEOTIDE SEQUENCE [LARGE SCALE GENOMIC DNA]</scope>
    <source>
        <strain evidence="2 3">NBRC 105207</strain>
    </source>
</reference>
<evidence type="ECO:0000313" key="2">
    <source>
        <dbReference type="EMBL" id="GEN64238.1"/>
    </source>
</evidence>
<evidence type="ECO:0000313" key="3">
    <source>
        <dbReference type="Proteomes" id="UP000321746"/>
    </source>
</evidence>
<feature type="domain" description="Peptidase C51" evidence="1">
    <location>
        <begin position="1"/>
        <end position="49"/>
    </location>
</feature>
<sequence length="130" mass="14450">MPLGHVAVVTGTVNDRVITIDQSHWGQSGISRNIRVVDVSPGNDWSAVRVELNRQSGTFGSIYPTYGFIYSRPDSRSNVMVAEASENSSEISDQYAEAPVTAGGVEDHYLSREFVPHRRHLISRVKRHVN</sequence>
<dbReference type="PROSITE" id="PS50911">
    <property type="entry name" value="CHAP"/>
    <property type="match status" value="1"/>
</dbReference>
<accession>A0A511XMR8</accession>
<dbReference type="AlphaFoldDB" id="A0A511XMR8"/>
<gene>
    <name evidence="2" type="ORF">AOE01nite_24620</name>
</gene>
<organism evidence="2 3">
    <name type="scientific">Acetobacter oeni</name>
    <dbReference type="NCBI Taxonomy" id="304077"/>
    <lineage>
        <taxon>Bacteria</taxon>
        <taxon>Pseudomonadati</taxon>
        <taxon>Pseudomonadota</taxon>
        <taxon>Alphaproteobacteria</taxon>
        <taxon>Acetobacterales</taxon>
        <taxon>Acetobacteraceae</taxon>
        <taxon>Acetobacter</taxon>
    </lineage>
</organism>
<proteinExistence type="predicted"/>
<comment type="caution">
    <text evidence="2">The sequence shown here is derived from an EMBL/GenBank/DDBJ whole genome shotgun (WGS) entry which is preliminary data.</text>
</comment>
<evidence type="ECO:0000259" key="1">
    <source>
        <dbReference type="PROSITE" id="PS50911"/>
    </source>
</evidence>
<protein>
    <recommendedName>
        <fullName evidence="1">Peptidase C51 domain-containing protein</fullName>
    </recommendedName>
</protein>
<keyword evidence="3" id="KW-1185">Reference proteome</keyword>
<dbReference type="EMBL" id="BJYG01000036">
    <property type="protein sequence ID" value="GEN64238.1"/>
    <property type="molecule type" value="Genomic_DNA"/>
</dbReference>
<dbReference type="InterPro" id="IPR007921">
    <property type="entry name" value="CHAP_dom"/>
</dbReference>
<dbReference type="Proteomes" id="UP000321746">
    <property type="component" value="Unassembled WGS sequence"/>
</dbReference>
<name>A0A511XMR8_9PROT</name>
<dbReference type="InterPro" id="IPR038765">
    <property type="entry name" value="Papain-like_cys_pep_sf"/>
</dbReference>